<keyword evidence="3" id="KW-1185">Reference proteome</keyword>
<protein>
    <submittedName>
        <fullName evidence="2">Uncharacterized protein</fullName>
    </submittedName>
</protein>
<comment type="caution">
    <text evidence="2">The sequence shown here is derived from an EMBL/GenBank/DDBJ whole genome shotgun (WGS) entry which is preliminary data.</text>
</comment>
<organism evidence="2 3">
    <name type="scientific">Ilex paraguariensis</name>
    <name type="common">yerba mate</name>
    <dbReference type="NCBI Taxonomy" id="185542"/>
    <lineage>
        <taxon>Eukaryota</taxon>
        <taxon>Viridiplantae</taxon>
        <taxon>Streptophyta</taxon>
        <taxon>Embryophyta</taxon>
        <taxon>Tracheophyta</taxon>
        <taxon>Spermatophyta</taxon>
        <taxon>Magnoliopsida</taxon>
        <taxon>eudicotyledons</taxon>
        <taxon>Gunneridae</taxon>
        <taxon>Pentapetalae</taxon>
        <taxon>asterids</taxon>
        <taxon>campanulids</taxon>
        <taxon>Aquifoliales</taxon>
        <taxon>Aquifoliaceae</taxon>
        <taxon>Ilex</taxon>
    </lineage>
</organism>
<sequence>MKEISAVANLLVPESNSTQSALPGCHHLETEPLWPILEKVDRAVPEFQAVRPVLPNQEAVASKNLSAPEPYPIAAATEDSPEHEAQDMGPISNEGNAAVANLLMPEPNSAQAAFAGRHHLEAEPLGPILEKVDRVV</sequence>
<reference evidence="2 3" key="1">
    <citation type="submission" date="2024-02" db="EMBL/GenBank/DDBJ databases">
        <authorList>
            <person name="Vignale AGUSTIN F."/>
            <person name="Sosa J E."/>
            <person name="Modenutti C."/>
        </authorList>
    </citation>
    <scope>NUCLEOTIDE SEQUENCE [LARGE SCALE GENOMIC DNA]</scope>
</reference>
<proteinExistence type="predicted"/>
<gene>
    <name evidence="2" type="ORF">ILEXP_LOCUS58937</name>
</gene>
<feature type="region of interest" description="Disordered" evidence="1">
    <location>
        <begin position="61"/>
        <end position="98"/>
    </location>
</feature>
<dbReference type="EMBL" id="CAUOFW020010390">
    <property type="protein sequence ID" value="CAK9188273.1"/>
    <property type="molecule type" value="Genomic_DNA"/>
</dbReference>
<evidence type="ECO:0000313" key="3">
    <source>
        <dbReference type="Proteomes" id="UP001642360"/>
    </source>
</evidence>
<evidence type="ECO:0000313" key="2">
    <source>
        <dbReference type="EMBL" id="CAK9188273.1"/>
    </source>
</evidence>
<name>A0ABC8V4M9_9AQUA</name>
<evidence type="ECO:0000256" key="1">
    <source>
        <dbReference type="SAM" id="MobiDB-lite"/>
    </source>
</evidence>
<dbReference type="AlphaFoldDB" id="A0ABC8V4M9"/>
<dbReference type="Proteomes" id="UP001642360">
    <property type="component" value="Unassembled WGS sequence"/>
</dbReference>
<accession>A0ABC8V4M9</accession>